<keyword evidence="5" id="KW-0479">Metal-binding</keyword>
<dbReference type="SUPFAM" id="SSF142019">
    <property type="entry name" value="Nqo1 FMN-binding domain-like"/>
    <property type="match status" value="1"/>
</dbReference>
<evidence type="ECO:0000256" key="6">
    <source>
        <dbReference type="ARBA" id="ARBA00023004"/>
    </source>
</evidence>
<keyword evidence="6" id="KW-0408">Iron</keyword>
<evidence type="ECO:0000259" key="10">
    <source>
        <dbReference type="SMART" id="SM00928"/>
    </source>
</evidence>
<dbReference type="InterPro" id="IPR037207">
    <property type="entry name" value="Nuop51_4Fe4S-bd_sf"/>
</dbReference>
<dbReference type="SUPFAM" id="SSF140490">
    <property type="entry name" value="Nqo1C-terminal domain-like"/>
    <property type="match status" value="1"/>
</dbReference>
<dbReference type="Gene3D" id="3.40.50.11540">
    <property type="entry name" value="NADH-ubiquinone oxidoreductase 51kDa subunit"/>
    <property type="match status" value="1"/>
</dbReference>
<dbReference type="Gene3D" id="3.10.20.600">
    <property type="match status" value="1"/>
</dbReference>
<dbReference type="InterPro" id="IPR037225">
    <property type="entry name" value="Nuo51_FMN-bd_sf"/>
</dbReference>
<evidence type="ECO:0000256" key="8">
    <source>
        <dbReference type="ARBA" id="ARBA00031578"/>
    </source>
</evidence>
<evidence type="ECO:0000256" key="4">
    <source>
        <dbReference type="ARBA" id="ARBA00022485"/>
    </source>
</evidence>
<keyword evidence="7" id="KW-0411">Iron-sulfur</keyword>
<evidence type="ECO:0000256" key="7">
    <source>
        <dbReference type="ARBA" id="ARBA00023014"/>
    </source>
</evidence>
<sequence length="565" mass="62442">MSKNITRLSARQGIENNLFAQLGNSASEEEGRAPEDLEALARKFLLGKANIHGARSSYDLLVPDNAGKKVYVCDGAACLCAGARPQLIRELKRHFQEREIGTMRCLGRCYENAAFQYKGRNYSARTPQEIADIVESGQSAKSSVPFVIQDTKNRALKTPILTAQHPGFQEYYASLREAMKRDPRDILREIETSGLRGRGGAWYPVAMKWKLARDTNSEHKFIIGNGDEGDPGAYSDRYLLEQRPYAILFGMMIGAYCIGAKWGILYIRAEYPESVAAMEKAIGELRANNLIGKNIDGRGLDLDFKILKGQGSYLCGEETALIRSIEGQRPEPAIRPPFPAQRGLFDEPTVVNNVETLATIPFIVENGGNAYRNVGTERSSGTKLVCADGRFNRPGIHEVEMGTSLSLIVHELAGGFREPVKALHIGGPLGGLVPISLLDGLTLDFESFSEYGLSLGHASLLSIPERVSILEYITHLFSFATRESCGKCFPCRLGIHRGYEMFKKTKEERHEEEGYKIDATLLDDLLHTMETGSLCGYGSGIALPLRNALHHFKEELVEYIPGLSS</sequence>
<evidence type="ECO:0000256" key="3">
    <source>
        <dbReference type="ARBA" id="ARBA00019901"/>
    </source>
</evidence>
<dbReference type="Pfam" id="PF10589">
    <property type="entry name" value="NADH_4Fe-4S"/>
    <property type="match status" value="1"/>
</dbReference>
<dbReference type="InterPro" id="IPR011538">
    <property type="entry name" value="Nuo51_FMN-bd"/>
</dbReference>
<dbReference type="InterPro" id="IPR036249">
    <property type="entry name" value="Thioredoxin-like_sf"/>
</dbReference>
<dbReference type="SUPFAM" id="SSF52833">
    <property type="entry name" value="Thioredoxin-like"/>
    <property type="match status" value="1"/>
</dbReference>
<dbReference type="GO" id="GO:0010181">
    <property type="term" value="F:FMN binding"/>
    <property type="evidence" value="ECO:0007669"/>
    <property type="project" value="InterPro"/>
</dbReference>
<dbReference type="InterPro" id="IPR019575">
    <property type="entry name" value="Nuop51_4Fe4S-bd"/>
</dbReference>
<dbReference type="SMART" id="SM00928">
    <property type="entry name" value="NADH_4Fe-4S"/>
    <property type="match status" value="1"/>
</dbReference>
<feature type="domain" description="NADH-ubiquinone oxidoreductase 51kDa subunit iron-sulphur binding" evidence="10">
    <location>
        <begin position="470"/>
        <end position="515"/>
    </location>
</feature>
<dbReference type="AlphaFoldDB" id="A0A450YXQ1"/>
<dbReference type="PANTHER" id="PTHR43578:SF3">
    <property type="entry name" value="NADH-QUINONE OXIDOREDUCTASE SUBUNIT F"/>
    <property type="match status" value="1"/>
</dbReference>
<comment type="cofactor">
    <cofactor evidence="1">
        <name>FMN</name>
        <dbReference type="ChEBI" id="CHEBI:58210"/>
    </cofactor>
</comment>
<evidence type="ECO:0000256" key="9">
    <source>
        <dbReference type="ARBA" id="ARBA00032787"/>
    </source>
</evidence>
<dbReference type="Gene3D" id="1.20.1440.230">
    <property type="entry name" value="NADH-ubiquinone oxidoreductase 51kDa subunit, iron-sulphur binding domain"/>
    <property type="match status" value="1"/>
</dbReference>
<organism evidence="11">
    <name type="scientific">Candidatus Kentrum sp. TC</name>
    <dbReference type="NCBI Taxonomy" id="2126339"/>
    <lineage>
        <taxon>Bacteria</taxon>
        <taxon>Pseudomonadati</taxon>
        <taxon>Pseudomonadota</taxon>
        <taxon>Gammaproteobacteria</taxon>
        <taxon>Candidatus Kentrum</taxon>
    </lineage>
</organism>
<name>A0A450YXQ1_9GAMM</name>
<proteinExistence type="inferred from homology"/>
<protein>
    <recommendedName>
        <fullName evidence="3">NADH-quinone oxidoreductase subunit F</fullName>
    </recommendedName>
    <alternativeName>
        <fullName evidence="8">NADH dehydrogenase I subunit F</fullName>
    </alternativeName>
    <alternativeName>
        <fullName evidence="9">NDH-1 subunit F</fullName>
    </alternativeName>
</protein>
<dbReference type="GO" id="GO:0008137">
    <property type="term" value="F:NADH dehydrogenase (ubiquinone) activity"/>
    <property type="evidence" value="ECO:0007669"/>
    <property type="project" value="InterPro"/>
</dbReference>
<dbReference type="Gene3D" id="3.40.30.10">
    <property type="entry name" value="Glutaredoxin"/>
    <property type="match status" value="1"/>
</dbReference>
<dbReference type="GO" id="GO:0046872">
    <property type="term" value="F:metal ion binding"/>
    <property type="evidence" value="ECO:0007669"/>
    <property type="project" value="UniProtKB-KW"/>
</dbReference>
<dbReference type="PROSITE" id="PS00645">
    <property type="entry name" value="COMPLEX1_51K_2"/>
    <property type="match status" value="1"/>
</dbReference>
<evidence type="ECO:0000256" key="2">
    <source>
        <dbReference type="ARBA" id="ARBA00007523"/>
    </source>
</evidence>
<dbReference type="InterPro" id="IPR001949">
    <property type="entry name" value="NADH-UbQ_OxRdtase_51kDa_CS"/>
</dbReference>
<dbReference type="CDD" id="cd02980">
    <property type="entry name" value="TRX_Fd_family"/>
    <property type="match status" value="1"/>
</dbReference>
<accession>A0A450YXQ1</accession>
<reference evidence="11" key="1">
    <citation type="submission" date="2019-02" db="EMBL/GenBank/DDBJ databases">
        <authorList>
            <person name="Gruber-Vodicka R. H."/>
            <person name="Seah K. B. B."/>
        </authorList>
    </citation>
    <scope>NUCLEOTIDE SEQUENCE</scope>
    <source>
        <strain evidence="11">BECK_BZ123</strain>
    </source>
</reference>
<keyword evidence="4" id="KW-0004">4Fe-4S</keyword>
<gene>
    <name evidence="11" type="ORF">BECKTC1821D_GA0114238_103011</name>
</gene>
<dbReference type="SUPFAM" id="SSF142984">
    <property type="entry name" value="Nqo1 middle domain-like"/>
    <property type="match status" value="1"/>
</dbReference>
<evidence type="ECO:0000256" key="1">
    <source>
        <dbReference type="ARBA" id="ARBA00001917"/>
    </source>
</evidence>
<dbReference type="Pfam" id="PF01512">
    <property type="entry name" value="Complex1_51K"/>
    <property type="match status" value="1"/>
</dbReference>
<evidence type="ECO:0000256" key="5">
    <source>
        <dbReference type="ARBA" id="ARBA00022723"/>
    </source>
</evidence>
<dbReference type="GO" id="GO:0051539">
    <property type="term" value="F:4 iron, 4 sulfur cluster binding"/>
    <property type="evidence" value="ECO:0007669"/>
    <property type="project" value="UniProtKB-KW"/>
</dbReference>
<comment type="similarity">
    <text evidence="2">Belongs to the complex I 51 kDa subunit family.</text>
</comment>
<dbReference type="PANTHER" id="PTHR43578">
    <property type="entry name" value="NADH-QUINONE OXIDOREDUCTASE SUBUNIT F"/>
    <property type="match status" value="1"/>
</dbReference>
<dbReference type="EMBL" id="CAADFS010000030">
    <property type="protein sequence ID" value="VFK46318.1"/>
    <property type="molecule type" value="Genomic_DNA"/>
</dbReference>
<evidence type="ECO:0000313" key="11">
    <source>
        <dbReference type="EMBL" id="VFK46318.1"/>
    </source>
</evidence>